<dbReference type="AlphaFoldDB" id="A0A1M5KU15"/>
<reference evidence="10" key="1">
    <citation type="submission" date="2016-11" db="EMBL/GenBank/DDBJ databases">
        <authorList>
            <person name="Varghese N."/>
            <person name="Submissions S."/>
        </authorList>
    </citation>
    <scope>NUCLEOTIDE SEQUENCE [LARGE SCALE GENOMIC DNA]</scope>
    <source>
        <strain evidence="10">DSM 11003</strain>
    </source>
</reference>
<accession>A0A1M5KU15</accession>
<dbReference type="EMBL" id="FQWY01000006">
    <property type="protein sequence ID" value="SHG56257.1"/>
    <property type="molecule type" value="Genomic_DNA"/>
</dbReference>
<evidence type="ECO:0000256" key="6">
    <source>
        <dbReference type="ARBA" id="ARBA00023136"/>
    </source>
</evidence>
<evidence type="ECO:0000259" key="8">
    <source>
        <dbReference type="Pfam" id="PF02308"/>
    </source>
</evidence>
<gene>
    <name evidence="9" type="ORF">SAMN02745221_00472</name>
</gene>
<proteinExistence type="inferred from homology"/>
<evidence type="ECO:0000256" key="1">
    <source>
        <dbReference type="ARBA" id="ARBA00004651"/>
    </source>
</evidence>
<dbReference type="PRINTS" id="PR01837">
    <property type="entry name" value="MGTCSAPBPROT"/>
</dbReference>
<evidence type="ECO:0000256" key="7">
    <source>
        <dbReference type="SAM" id="Phobius"/>
    </source>
</evidence>
<organism evidence="9 10">
    <name type="scientific">Thermosyntropha lipolytica DSM 11003</name>
    <dbReference type="NCBI Taxonomy" id="1123382"/>
    <lineage>
        <taxon>Bacteria</taxon>
        <taxon>Bacillati</taxon>
        <taxon>Bacillota</taxon>
        <taxon>Clostridia</taxon>
        <taxon>Eubacteriales</taxon>
        <taxon>Syntrophomonadaceae</taxon>
        <taxon>Thermosyntropha</taxon>
    </lineage>
</organism>
<feature type="transmembrane region" description="Helical" evidence="7">
    <location>
        <begin position="63"/>
        <end position="82"/>
    </location>
</feature>
<keyword evidence="3" id="KW-1003">Cell membrane</keyword>
<feature type="transmembrane region" description="Helical" evidence="7">
    <location>
        <begin position="89"/>
        <end position="108"/>
    </location>
</feature>
<dbReference type="RefSeq" id="WP_073089527.1">
    <property type="nucleotide sequence ID" value="NZ_FQWY01000006.1"/>
</dbReference>
<dbReference type="InterPro" id="IPR049177">
    <property type="entry name" value="MgtC_SapB_SrpB_YhiD_N"/>
</dbReference>
<feature type="transmembrane region" description="Helical" evidence="7">
    <location>
        <begin position="30"/>
        <end position="51"/>
    </location>
</feature>
<dbReference type="STRING" id="1123382.SAMN02745221_00472"/>
<comment type="subcellular location">
    <subcellularLocation>
        <location evidence="1">Cell membrane</location>
        <topology evidence="1">Multi-pass membrane protein</topology>
    </subcellularLocation>
</comment>
<feature type="domain" description="MgtC/SapB/SrpB/YhiD N-terminal" evidence="8">
    <location>
        <begin position="29"/>
        <end position="108"/>
    </location>
</feature>
<evidence type="ECO:0000256" key="4">
    <source>
        <dbReference type="ARBA" id="ARBA00022692"/>
    </source>
</evidence>
<evidence type="ECO:0000313" key="9">
    <source>
        <dbReference type="EMBL" id="SHG56257.1"/>
    </source>
</evidence>
<keyword evidence="5 7" id="KW-1133">Transmembrane helix</keyword>
<name>A0A1M5KU15_9FIRM</name>
<evidence type="ECO:0000256" key="3">
    <source>
        <dbReference type="ARBA" id="ARBA00022475"/>
    </source>
</evidence>
<dbReference type="OrthoDB" id="9811198at2"/>
<keyword evidence="6 7" id="KW-0472">Membrane</keyword>
<dbReference type="InterPro" id="IPR003416">
    <property type="entry name" value="MgtC/SapB/SrpB/YhiD_fam"/>
</dbReference>
<feature type="transmembrane region" description="Helical" evidence="7">
    <location>
        <begin position="6"/>
        <end position="23"/>
    </location>
</feature>
<dbReference type="PANTHER" id="PTHR33778:SF1">
    <property type="entry name" value="MAGNESIUM TRANSPORTER YHID-RELATED"/>
    <property type="match status" value="1"/>
</dbReference>
<comment type="similarity">
    <text evidence="2">Belongs to the MgtC/SapB family.</text>
</comment>
<sequence>MLEIILKLVVATVFPFFLGLFLYNGRTARIFAFVGVGSTLVTITSIYFFQVSGFPWYADPGRLSAQIVSALGFIGAGFIWLGKDKKIRGLNKAAALWIVAILGIIIGMR</sequence>
<dbReference type="GO" id="GO:0005886">
    <property type="term" value="C:plasma membrane"/>
    <property type="evidence" value="ECO:0007669"/>
    <property type="project" value="UniProtKB-SubCell"/>
</dbReference>
<protein>
    <submittedName>
        <fullName evidence="9">MgtC family protein</fullName>
    </submittedName>
</protein>
<evidence type="ECO:0000256" key="5">
    <source>
        <dbReference type="ARBA" id="ARBA00022989"/>
    </source>
</evidence>
<keyword evidence="10" id="KW-1185">Reference proteome</keyword>
<dbReference type="Proteomes" id="UP000242329">
    <property type="component" value="Unassembled WGS sequence"/>
</dbReference>
<dbReference type="Pfam" id="PF02308">
    <property type="entry name" value="MgtC"/>
    <property type="match status" value="1"/>
</dbReference>
<evidence type="ECO:0000313" key="10">
    <source>
        <dbReference type="Proteomes" id="UP000242329"/>
    </source>
</evidence>
<keyword evidence="4 7" id="KW-0812">Transmembrane</keyword>
<dbReference type="PANTHER" id="PTHR33778">
    <property type="entry name" value="PROTEIN MGTC"/>
    <property type="match status" value="1"/>
</dbReference>
<evidence type="ECO:0000256" key="2">
    <source>
        <dbReference type="ARBA" id="ARBA00009298"/>
    </source>
</evidence>